<keyword evidence="2 5" id="KW-0812">Transmembrane</keyword>
<keyword evidence="4 5" id="KW-0472">Membrane</keyword>
<dbReference type="PROSITE" id="PS50850">
    <property type="entry name" value="MFS"/>
    <property type="match status" value="1"/>
</dbReference>
<feature type="transmembrane region" description="Helical" evidence="5">
    <location>
        <begin position="333"/>
        <end position="353"/>
    </location>
</feature>
<evidence type="ECO:0000256" key="5">
    <source>
        <dbReference type="SAM" id="Phobius"/>
    </source>
</evidence>
<organism evidence="7 8">
    <name type="scientific">Oidiodendron maius (strain Zn)</name>
    <dbReference type="NCBI Taxonomy" id="913774"/>
    <lineage>
        <taxon>Eukaryota</taxon>
        <taxon>Fungi</taxon>
        <taxon>Dikarya</taxon>
        <taxon>Ascomycota</taxon>
        <taxon>Pezizomycotina</taxon>
        <taxon>Leotiomycetes</taxon>
        <taxon>Leotiomycetes incertae sedis</taxon>
        <taxon>Myxotrichaceae</taxon>
        <taxon>Oidiodendron</taxon>
    </lineage>
</organism>
<dbReference type="GO" id="GO:0005886">
    <property type="term" value="C:plasma membrane"/>
    <property type="evidence" value="ECO:0007669"/>
    <property type="project" value="TreeGrafter"/>
</dbReference>
<feature type="transmembrane region" description="Helical" evidence="5">
    <location>
        <begin position="291"/>
        <end position="313"/>
    </location>
</feature>
<feature type="transmembrane region" description="Helical" evidence="5">
    <location>
        <begin position="28"/>
        <end position="48"/>
    </location>
</feature>
<dbReference type="InterPro" id="IPR020846">
    <property type="entry name" value="MFS_dom"/>
</dbReference>
<feature type="domain" description="Major facilitator superfamily (MFS) profile" evidence="6">
    <location>
        <begin position="1"/>
        <end position="452"/>
    </location>
</feature>
<proteinExistence type="predicted"/>
<gene>
    <name evidence="7" type="ORF">OIDMADRAFT_45953</name>
</gene>
<feature type="transmembrane region" description="Helical" evidence="5">
    <location>
        <begin position="247"/>
        <end position="271"/>
    </location>
</feature>
<evidence type="ECO:0000313" key="7">
    <source>
        <dbReference type="EMBL" id="KIM93806.1"/>
    </source>
</evidence>
<feature type="transmembrane region" description="Helical" evidence="5">
    <location>
        <begin position="414"/>
        <end position="434"/>
    </location>
</feature>
<evidence type="ECO:0000313" key="8">
    <source>
        <dbReference type="Proteomes" id="UP000054321"/>
    </source>
</evidence>
<evidence type="ECO:0000256" key="2">
    <source>
        <dbReference type="ARBA" id="ARBA00022692"/>
    </source>
</evidence>
<reference evidence="8" key="2">
    <citation type="submission" date="2015-01" db="EMBL/GenBank/DDBJ databases">
        <title>Evolutionary Origins and Diversification of the Mycorrhizal Mutualists.</title>
        <authorList>
            <consortium name="DOE Joint Genome Institute"/>
            <consortium name="Mycorrhizal Genomics Consortium"/>
            <person name="Kohler A."/>
            <person name="Kuo A."/>
            <person name="Nagy L.G."/>
            <person name="Floudas D."/>
            <person name="Copeland A."/>
            <person name="Barry K.W."/>
            <person name="Cichocki N."/>
            <person name="Veneault-Fourrey C."/>
            <person name="LaButti K."/>
            <person name="Lindquist E.A."/>
            <person name="Lipzen A."/>
            <person name="Lundell T."/>
            <person name="Morin E."/>
            <person name="Murat C."/>
            <person name="Riley R."/>
            <person name="Ohm R."/>
            <person name="Sun H."/>
            <person name="Tunlid A."/>
            <person name="Henrissat B."/>
            <person name="Grigoriev I.V."/>
            <person name="Hibbett D.S."/>
            <person name="Martin F."/>
        </authorList>
    </citation>
    <scope>NUCLEOTIDE SEQUENCE [LARGE SCALE GENOMIC DNA]</scope>
    <source>
        <strain evidence="8">Zn</strain>
    </source>
</reference>
<keyword evidence="8" id="KW-1185">Reference proteome</keyword>
<dbReference type="GO" id="GO:0022857">
    <property type="term" value="F:transmembrane transporter activity"/>
    <property type="evidence" value="ECO:0007669"/>
    <property type="project" value="InterPro"/>
</dbReference>
<protein>
    <recommendedName>
        <fullName evidence="6">Major facilitator superfamily (MFS) profile domain-containing protein</fullName>
    </recommendedName>
</protein>
<dbReference type="HOGENOM" id="CLU_008455_13_3_1"/>
<dbReference type="Pfam" id="PF07690">
    <property type="entry name" value="MFS_1"/>
    <property type="match status" value="1"/>
</dbReference>
<dbReference type="InterPro" id="IPR036259">
    <property type="entry name" value="MFS_trans_sf"/>
</dbReference>
<dbReference type="OrthoDB" id="5215911at2759"/>
<dbReference type="Gene3D" id="1.20.1250.20">
    <property type="entry name" value="MFS general substrate transporter like domains"/>
    <property type="match status" value="1"/>
</dbReference>
<feature type="transmembrane region" description="Helical" evidence="5">
    <location>
        <begin position="383"/>
        <end position="402"/>
    </location>
</feature>
<evidence type="ECO:0000256" key="4">
    <source>
        <dbReference type="ARBA" id="ARBA00023136"/>
    </source>
</evidence>
<dbReference type="PANTHER" id="PTHR23502">
    <property type="entry name" value="MAJOR FACILITATOR SUPERFAMILY"/>
    <property type="match status" value="1"/>
</dbReference>
<dbReference type="SUPFAM" id="SSF103473">
    <property type="entry name" value="MFS general substrate transporter"/>
    <property type="match status" value="1"/>
</dbReference>
<keyword evidence="3 5" id="KW-1133">Transmembrane helix</keyword>
<name>A0A0C3GTU7_OIDMZ</name>
<dbReference type="STRING" id="913774.A0A0C3GTU7"/>
<accession>A0A0C3GTU7</accession>
<sequence>MGAVTNWDGVIYANVIAEYNTSVNLLNVGQALLILMLGVANIVFTPLSDKLGRRFVYLSSLLIVAASHLVLALGKNIGSYIVGHALMGIGAAPFEALPAISISDVFFAHERGTMLGGYVFGLAFGSFIGPICAGYMAVNQGSWRWVYWWGLILTAALGLVMFCTMEESRFERPDDLSETTGIASTVTADLKVKQAKGDQKKSLGSFQASDEEVGEIFPVSRFRFFAPLWKTFPGSRSEFVRRVWRPLIVSAFPPVLWCGINYGTCVSWLAVLGTTVSEIFSIPPYNMQPNAIGLLFISPMIGSLMGAYFAGPLNDKLSLYIAHRNNGFREPEFRLWAFIPSALIMPAGLIIYGVCAAEGLPWISSVVGMGMVGFGLSDVAGEVVTTIILIRNIIGFGITFGIQPWIDGMGLRNTFITIGMMSLAITLFSTFFIWKGKSLRRMTAARYREYRH</sequence>
<feature type="transmembrane region" description="Helical" evidence="5">
    <location>
        <begin position="80"/>
        <end position="103"/>
    </location>
</feature>
<dbReference type="InterPro" id="IPR011701">
    <property type="entry name" value="MFS"/>
</dbReference>
<reference evidence="7 8" key="1">
    <citation type="submission" date="2014-04" db="EMBL/GenBank/DDBJ databases">
        <authorList>
            <consortium name="DOE Joint Genome Institute"/>
            <person name="Kuo A."/>
            <person name="Martino E."/>
            <person name="Perotto S."/>
            <person name="Kohler A."/>
            <person name="Nagy L.G."/>
            <person name="Floudas D."/>
            <person name="Copeland A."/>
            <person name="Barry K.W."/>
            <person name="Cichocki N."/>
            <person name="Veneault-Fourrey C."/>
            <person name="LaButti K."/>
            <person name="Lindquist E.A."/>
            <person name="Lipzen A."/>
            <person name="Lundell T."/>
            <person name="Morin E."/>
            <person name="Murat C."/>
            <person name="Sun H."/>
            <person name="Tunlid A."/>
            <person name="Henrissat B."/>
            <person name="Grigoriev I.V."/>
            <person name="Hibbett D.S."/>
            <person name="Martin F."/>
            <person name="Nordberg H.P."/>
            <person name="Cantor M.N."/>
            <person name="Hua S.X."/>
        </authorList>
    </citation>
    <scope>NUCLEOTIDE SEQUENCE [LARGE SCALE GENOMIC DNA]</scope>
    <source>
        <strain evidence="7 8">Zn</strain>
    </source>
</reference>
<feature type="transmembrane region" description="Helical" evidence="5">
    <location>
        <begin position="359"/>
        <end position="376"/>
    </location>
</feature>
<comment type="subcellular location">
    <subcellularLocation>
        <location evidence="1">Membrane</location>
        <topology evidence="1">Multi-pass membrane protein</topology>
    </subcellularLocation>
</comment>
<dbReference type="Proteomes" id="UP000054321">
    <property type="component" value="Unassembled WGS sequence"/>
</dbReference>
<dbReference type="AlphaFoldDB" id="A0A0C3GTU7"/>
<dbReference type="InParanoid" id="A0A0C3GTU7"/>
<dbReference type="EMBL" id="KN832892">
    <property type="protein sequence ID" value="KIM93806.1"/>
    <property type="molecule type" value="Genomic_DNA"/>
</dbReference>
<evidence type="ECO:0000256" key="1">
    <source>
        <dbReference type="ARBA" id="ARBA00004141"/>
    </source>
</evidence>
<evidence type="ECO:0000259" key="6">
    <source>
        <dbReference type="PROSITE" id="PS50850"/>
    </source>
</evidence>
<evidence type="ECO:0000256" key="3">
    <source>
        <dbReference type="ARBA" id="ARBA00022989"/>
    </source>
</evidence>
<feature type="transmembrane region" description="Helical" evidence="5">
    <location>
        <begin position="115"/>
        <end position="138"/>
    </location>
</feature>
<dbReference type="PANTHER" id="PTHR23502:SF34">
    <property type="entry name" value="PROTEIN HOL1"/>
    <property type="match status" value="1"/>
</dbReference>
<feature type="transmembrane region" description="Helical" evidence="5">
    <location>
        <begin position="144"/>
        <end position="163"/>
    </location>
</feature>
<feature type="transmembrane region" description="Helical" evidence="5">
    <location>
        <begin position="55"/>
        <end position="74"/>
    </location>
</feature>